<proteinExistence type="predicted"/>
<evidence type="ECO:0000256" key="1">
    <source>
        <dbReference type="SAM" id="Phobius"/>
    </source>
</evidence>
<dbReference type="EMBL" id="CP063374">
    <property type="protein sequence ID" value="QOV46742.1"/>
    <property type="molecule type" value="Genomic_DNA"/>
</dbReference>
<feature type="transmembrane region" description="Helical" evidence="1">
    <location>
        <begin position="62"/>
        <end position="82"/>
    </location>
</feature>
<dbReference type="RefSeq" id="WP_189701994.1">
    <property type="nucleotide sequence ID" value="NZ_BMTA01000035.1"/>
</dbReference>
<evidence type="ECO:0000313" key="2">
    <source>
        <dbReference type="EMBL" id="QOV46742.1"/>
    </source>
</evidence>
<dbReference type="KEGG" id="schf:IPT68_13150"/>
<keyword evidence="3" id="KW-1185">Reference proteome</keyword>
<feature type="transmembrane region" description="Helical" evidence="1">
    <location>
        <begin position="20"/>
        <end position="41"/>
    </location>
</feature>
<name>A0A7M2TE17_STRCW</name>
<sequence length="87" mass="9707">MRARPAGQHTGRAVGAGTGRAFALLLVVTGAAALLVCRPARPCPLVLADLRRGRLRTFFARRTRLTVLHLGFFGLFILTRWWDFWTS</sequence>
<dbReference type="Proteomes" id="UP000594008">
    <property type="component" value="Chromosome"/>
</dbReference>
<keyword evidence="1" id="KW-0472">Membrane</keyword>
<evidence type="ECO:0000313" key="3">
    <source>
        <dbReference type="Proteomes" id="UP000594008"/>
    </source>
</evidence>
<keyword evidence="1" id="KW-0812">Transmembrane</keyword>
<accession>A0A7M2TE17</accession>
<organism evidence="2 3">
    <name type="scientific">Streptomyces chromofuscus</name>
    <dbReference type="NCBI Taxonomy" id="42881"/>
    <lineage>
        <taxon>Bacteria</taxon>
        <taxon>Bacillati</taxon>
        <taxon>Actinomycetota</taxon>
        <taxon>Actinomycetes</taxon>
        <taxon>Kitasatosporales</taxon>
        <taxon>Streptomycetaceae</taxon>
        <taxon>Streptomyces</taxon>
    </lineage>
</organism>
<protein>
    <submittedName>
        <fullName evidence="2">Uncharacterized protein</fullName>
    </submittedName>
</protein>
<gene>
    <name evidence="2" type="ORF">IPT68_13150</name>
</gene>
<dbReference type="AlphaFoldDB" id="A0A7M2TE17"/>
<keyword evidence="1" id="KW-1133">Transmembrane helix</keyword>
<reference evidence="2 3" key="1">
    <citation type="submission" date="2020-10" db="EMBL/GenBank/DDBJ databases">
        <title>Streptomyces chromofuscus complate genome analysis.</title>
        <authorList>
            <person name="Anwar N."/>
        </authorList>
    </citation>
    <scope>NUCLEOTIDE SEQUENCE [LARGE SCALE GENOMIC DNA]</scope>
    <source>
        <strain evidence="2 3">DSM 40273</strain>
    </source>
</reference>